<dbReference type="RefSeq" id="WP_250858019.1">
    <property type="nucleotide sequence ID" value="NZ_JAGSOJ010000001.1"/>
</dbReference>
<organism evidence="8 9">
    <name type="scientific">Oceanirhabdus seepicola</name>
    <dbReference type="NCBI Taxonomy" id="2828781"/>
    <lineage>
        <taxon>Bacteria</taxon>
        <taxon>Bacillati</taxon>
        <taxon>Bacillota</taxon>
        <taxon>Clostridia</taxon>
        <taxon>Eubacteriales</taxon>
        <taxon>Clostridiaceae</taxon>
        <taxon>Oceanirhabdus</taxon>
    </lineage>
</organism>
<dbReference type="InterPro" id="IPR050327">
    <property type="entry name" value="Proton-linked_MCT"/>
</dbReference>
<proteinExistence type="predicted"/>
<feature type="transmembrane region" description="Helical" evidence="6">
    <location>
        <begin position="284"/>
        <end position="302"/>
    </location>
</feature>
<evidence type="ECO:0000256" key="2">
    <source>
        <dbReference type="ARBA" id="ARBA00022448"/>
    </source>
</evidence>
<evidence type="ECO:0000256" key="1">
    <source>
        <dbReference type="ARBA" id="ARBA00004651"/>
    </source>
</evidence>
<feature type="transmembrane region" description="Helical" evidence="6">
    <location>
        <begin position="251"/>
        <end position="272"/>
    </location>
</feature>
<dbReference type="AlphaFoldDB" id="A0A9J6NX90"/>
<dbReference type="Pfam" id="PF07690">
    <property type="entry name" value="MFS_1"/>
    <property type="match status" value="1"/>
</dbReference>
<sequence>MGKKVMNRWLVVLGAVLLQLCVGAIYSWSLFNQPLMDKFGWAKNEALLTFSIAIFVFAFTTIFSGRLQDKIGPRKVASIGGILYGAGLILASKATSIILLYISFGVLAGIGVGFVYVCPLSTCIKWFPEKKGFITGIAVGAFGLGSLVFKSIIQYLLVSKGVSEAFFYLGIIFVLIILLGAQLLILPPEGYSTNTKNSINSIKENNFTVKEMMKTKVFYIIWVMYLFGCISGLLVIGLAKDIGIQLAGLEPAVAANSVAMISLFNAGGRLIWGTASDKLGRIKVVLFMFIITAICMIILSVIPLNFVIFFACLAGVSFCFGGFLSVLPTITGEFYGIKNLGSNYGLVYQAYGIAALVGPIIVANAGGLKPTFMISAVLAIIGGAMTFLVKQPVKTNV</sequence>
<feature type="transmembrane region" description="Helical" evidence="6">
    <location>
        <begin position="372"/>
        <end position="389"/>
    </location>
</feature>
<feature type="transmembrane region" description="Helical" evidence="6">
    <location>
        <begin position="47"/>
        <end position="64"/>
    </location>
</feature>
<keyword evidence="3 6" id="KW-0812">Transmembrane</keyword>
<evidence type="ECO:0000256" key="3">
    <source>
        <dbReference type="ARBA" id="ARBA00022692"/>
    </source>
</evidence>
<name>A0A9J6NX90_9CLOT</name>
<dbReference type="SUPFAM" id="SSF103473">
    <property type="entry name" value="MFS general substrate transporter"/>
    <property type="match status" value="1"/>
</dbReference>
<dbReference type="InterPro" id="IPR020846">
    <property type="entry name" value="MFS_dom"/>
</dbReference>
<dbReference type="EMBL" id="JAGSOJ010000001">
    <property type="protein sequence ID" value="MCM1989127.1"/>
    <property type="molecule type" value="Genomic_DNA"/>
</dbReference>
<dbReference type="CDD" id="cd17353">
    <property type="entry name" value="MFS_OFA_like"/>
    <property type="match status" value="1"/>
</dbReference>
<dbReference type="GO" id="GO:0022857">
    <property type="term" value="F:transmembrane transporter activity"/>
    <property type="evidence" value="ECO:0007669"/>
    <property type="project" value="InterPro"/>
</dbReference>
<dbReference type="PANTHER" id="PTHR11360">
    <property type="entry name" value="MONOCARBOXYLATE TRANSPORTER"/>
    <property type="match status" value="1"/>
</dbReference>
<evidence type="ECO:0000259" key="7">
    <source>
        <dbReference type="PROSITE" id="PS50850"/>
    </source>
</evidence>
<comment type="subcellular location">
    <subcellularLocation>
        <location evidence="1">Cell membrane</location>
        <topology evidence="1">Multi-pass membrane protein</topology>
    </subcellularLocation>
</comment>
<keyword evidence="4 6" id="KW-1133">Transmembrane helix</keyword>
<feature type="transmembrane region" description="Helical" evidence="6">
    <location>
        <begin position="308"/>
        <end position="327"/>
    </location>
</feature>
<protein>
    <submittedName>
        <fullName evidence="8">OFA family MFS transporter</fullName>
    </submittedName>
</protein>
<dbReference type="GO" id="GO:0005886">
    <property type="term" value="C:plasma membrane"/>
    <property type="evidence" value="ECO:0007669"/>
    <property type="project" value="UniProtKB-SubCell"/>
</dbReference>
<gene>
    <name evidence="8" type="ORF">KDK92_05195</name>
</gene>
<keyword evidence="2" id="KW-0813">Transport</keyword>
<dbReference type="InterPro" id="IPR036259">
    <property type="entry name" value="MFS_trans_sf"/>
</dbReference>
<evidence type="ECO:0000256" key="5">
    <source>
        <dbReference type="ARBA" id="ARBA00023136"/>
    </source>
</evidence>
<feature type="transmembrane region" description="Helical" evidence="6">
    <location>
        <begin position="217"/>
        <end position="239"/>
    </location>
</feature>
<reference evidence="8" key="2">
    <citation type="submission" date="2021-04" db="EMBL/GenBank/DDBJ databases">
        <authorList>
            <person name="Dong X."/>
        </authorList>
    </citation>
    <scope>NUCLEOTIDE SEQUENCE</scope>
    <source>
        <strain evidence="8">ZWT</strain>
    </source>
</reference>
<dbReference type="PANTHER" id="PTHR11360:SF317">
    <property type="entry name" value="MAJOR FACILITATOR SUPERFAMILY (MFS) PROFILE DOMAIN-CONTAINING PROTEIN-RELATED"/>
    <property type="match status" value="1"/>
</dbReference>
<feature type="transmembrane region" description="Helical" evidence="6">
    <location>
        <begin position="348"/>
        <end position="366"/>
    </location>
</feature>
<feature type="transmembrane region" description="Helical" evidence="6">
    <location>
        <begin position="132"/>
        <end position="153"/>
    </location>
</feature>
<accession>A0A9J6NX90</accession>
<keyword evidence="9" id="KW-1185">Reference proteome</keyword>
<dbReference type="PROSITE" id="PS50850">
    <property type="entry name" value="MFS"/>
    <property type="match status" value="1"/>
</dbReference>
<dbReference type="InterPro" id="IPR011701">
    <property type="entry name" value="MFS"/>
</dbReference>
<reference evidence="8" key="1">
    <citation type="journal article" date="2021" name="mSystems">
        <title>Bacteria and Archaea Synergistically Convert Glycine Betaine to Biogenic Methane in the Formosa Cold Seep of the South China Sea.</title>
        <authorList>
            <person name="Li L."/>
            <person name="Zhang W."/>
            <person name="Zhang S."/>
            <person name="Song L."/>
            <person name="Sun Q."/>
            <person name="Zhang H."/>
            <person name="Xiang H."/>
            <person name="Dong X."/>
        </authorList>
    </citation>
    <scope>NUCLEOTIDE SEQUENCE</scope>
    <source>
        <strain evidence="8">ZWT</strain>
    </source>
</reference>
<evidence type="ECO:0000256" key="6">
    <source>
        <dbReference type="SAM" id="Phobius"/>
    </source>
</evidence>
<feature type="transmembrane region" description="Helical" evidence="6">
    <location>
        <begin position="76"/>
        <end position="92"/>
    </location>
</feature>
<feature type="transmembrane region" description="Helical" evidence="6">
    <location>
        <begin position="98"/>
        <end position="120"/>
    </location>
</feature>
<evidence type="ECO:0000313" key="8">
    <source>
        <dbReference type="EMBL" id="MCM1989127.1"/>
    </source>
</evidence>
<dbReference type="Gene3D" id="1.20.1250.20">
    <property type="entry name" value="MFS general substrate transporter like domains"/>
    <property type="match status" value="2"/>
</dbReference>
<dbReference type="Proteomes" id="UP001056429">
    <property type="component" value="Unassembled WGS sequence"/>
</dbReference>
<feature type="transmembrane region" description="Helical" evidence="6">
    <location>
        <begin position="165"/>
        <end position="186"/>
    </location>
</feature>
<keyword evidence="5 6" id="KW-0472">Membrane</keyword>
<comment type="caution">
    <text evidence="8">The sequence shown here is derived from an EMBL/GenBank/DDBJ whole genome shotgun (WGS) entry which is preliminary data.</text>
</comment>
<evidence type="ECO:0000256" key="4">
    <source>
        <dbReference type="ARBA" id="ARBA00022989"/>
    </source>
</evidence>
<evidence type="ECO:0000313" key="9">
    <source>
        <dbReference type="Proteomes" id="UP001056429"/>
    </source>
</evidence>
<feature type="domain" description="Major facilitator superfamily (MFS) profile" evidence="7">
    <location>
        <begin position="7"/>
        <end position="394"/>
    </location>
</feature>